<proteinExistence type="predicted"/>
<sequence length="167" mass="18931">MEAVGREVKPVKRSPMSSLVDHLTRNELRVLESDKEGSFVVLPEALFGHKALAAVEKSFKKVGVNLVERKKEACSLLIDMNLGKLAESVKKANKLHLGVFYTAKTRKPGIPFRVIVTERHTWQYYVSGFLQKWLSTLTLMILSLSPVPMLYRSFWKLITFLTALLLA</sequence>
<protein>
    <recommendedName>
        <fullName evidence="3">Tick transposon</fullName>
    </recommendedName>
</protein>
<evidence type="ECO:0000313" key="1">
    <source>
        <dbReference type="EMBL" id="KAH9368487.1"/>
    </source>
</evidence>
<keyword evidence="2" id="KW-1185">Reference proteome</keyword>
<name>A0A9J6G086_HAELO</name>
<evidence type="ECO:0000313" key="2">
    <source>
        <dbReference type="Proteomes" id="UP000821853"/>
    </source>
</evidence>
<dbReference type="EMBL" id="JABSTR010000004">
    <property type="protein sequence ID" value="KAH9368487.1"/>
    <property type="molecule type" value="Genomic_DNA"/>
</dbReference>
<accession>A0A9J6G086</accession>
<gene>
    <name evidence="1" type="ORF">HPB48_018713</name>
</gene>
<dbReference type="VEuPathDB" id="VectorBase:HLOH_057145"/>
<dbReference type="Proteomes" id="UP000821853">
    <property type="component" value="Chromosome 2"/>
</dbReference>
<reference evidence="1 2" key="1">
    <citation type="journal article" date="2020" name="Cell">
        <title>Large-Scale Comparative Analyses of Tick Genomes Elucidate Their Genetic Diversity and Vector Capacities.</title>
        <authorList>
            <consortium name="Tick Genome and Microbiome Consortium (TIGMIC)"/>
            <person name="Jia N."/>
            <person name="Wang J."/>
            <person name="Shi W."/>
            <person name="Du L."/>
            <person name="Sun Y."/>
            <person name="Zhan W."/>
            <person name="Jiang J.F."/>
            <person name="Wang Q."/>
            <person name="Zhang B."/>
            <person name="Ji P."/>
            <person name="Bell-Sakyi L."/>
            <person name="Cui X.M."/>
            <person name="Yuan T.T."/>
            <person name="Jiang B.G."/>
            <person name="Yang W.F."/>
            <person name="Lam T.T."/>
            <person name="Chang Q.C."/>
            <person name="Ding S.J."/>
            <person name="Wang X.J."/>
            <person name="Zhu J.G."/>
            <person name="Ruan X.D."/>
            <person name="Zhao L."/>
            <person name="Wei J.T."/>
            <person name="Ye R.Z."/>
            <person name="Que T.C."/>
            <person name="Du C.H."/>
            <person name="Zhou Y.H."/>
            <person name="Cheng J.X."/>
            <person name="Dai P.F."/>
            <person name="Guo W.B."/>
            <person name="Han X.H."/>
            <person name="Huang E.J."/>
            <person name="Li L.F."/>
            <person name="Wei W."/>
            <person name="Gao Y.C."/>
            <person name="Liu J.Z."/>
            <person name="Shao H.Z."/>
            <person name="Wang X."/>
            <person name="Wang C.C."/>
            <person name="Yang T.C."/>
            <person name="Huo Q.B."/>
            <person name="Li W."/>
            <person name="Chen H.Y."/>
            <person name="Chen S.E."/>
            <person name="Zhou L.G."/>
            <person name="Ni X.B."/>
            <person name="Tian J.H."/>
            <person name="Sheng Y."/>
            <person name="Liu T."/>
            <person name="Pan Y.S."/>
            <person name="Xia L.Y."/>
            <person name="Li J."/>
            <person name="Zhao F."/>
            <person name="Cao W.C."/>
        </authorList>
    </citation>
    <scope>NUCLEOTIDE SEQUENCE [LARGE SCALE GENOMIC DNA]</scope>
    <source>
        <strain evidence="1">HaeL-2018</strain>
    </source>
</reference>
<dbReference type="OrthoDB" id="6782675at2759"/>
<evidence type="ECO:0008006" key="3">
    <source>
        <dbReference type="Google" id="ProtNLM"/>
    </source>
</evidence>
<comment type="caution">
    <text evidence="1">The sequence shown here is derived from an EMBL/GenBank/DDBJ whole genome shotgun (WGS) entry which is preliminary data.</text>
</comment>
<organism evidence="1 2">
    <name type="scientific">Haemaphysalis longicornis</name>
    <name type="common">Bush tick</name>
    <dbReference type="NCBI Taxonomy" id="44386"/>
    <lineage>
        <taxon>Eukaryota</taxon>
        <taxon>Metazoa</taxon>
        <taxon>Ecdysozoa</taxon>
        <taxon>Arthropoda</taxon>
        <taxon>Chelicerata</taxon>
        <taxon>Arachnida</taxon>
        <taxon>Acari</taxon>
        <taxon>Parasitiformes</taxon>
        <taxon>Ixodida</taxon>
        <taxon>Ixodoidea</taxon>
        <taxon>Ixodidae</taxon>
        <taxon>Haemaphysalinae</taxon>
        <taxon>Haemaphysalis</taxon>
    </lineage>
</organism>
<dbReference type="AlphaFoldDB" id="A0A9J6G086"/>